<dbReference type="EMBL" id="CP039691">
    <property type="protein sequence ID" value="QCI97787.1"/>
    <property type="molecule type" value="Genomic_DNA"/>
</dbReference>
<name>A0A4D7DPT9_9HYPH</name>
<dbReference type="Proteomes" id="UP000826513">
    <property type="component" value="Chromosome 1"/>
</dbReference>
<organism evidence="1 3">
    <name type="scientific">Agrobacterium larrymoorei</name>
    <dbReference type="NCBI Taxonomy" id="160699"/>
    <lineage>
        <taxon>Bacteria</taxon>
        <taxon>Pseudomonadati</taxon>
        <taxon>Pseudomonadota</taxon>
        <taxon>Alphaproteobacteria</taxon>
        <taxon>Hyphomicrobiales</taxon>
        <taxon>Rhizobiaceae</taxon>
        <taxon>Rhizobium/Agrobacterium group</taxon>
        <taxon>Agrobacterium</taxon>
    </lineage>
</organism>
<reference evidence="2 4" key="2">
    <citation type="submission" date="2021-03" db="EMBL/GenBank/DDBJ databases">
        <title>Rapid diversification of plasmids in a genus of pathogenic and nitrogen fixing bacteria.</title>
        <authorList>
            <person name="Weisberg A.J."/>
            <person name="Miller M."/>
            <person name="Ream W."/>
            <person name="Grunwald N.J."/>
            <person name="Chang J.H."/>
        </authorList>
    </citation>
    <scope>NUCLEOTIDE SEQUENCE [LARGE SCALE GENOMIC DNA]</scope>
    <source>
        <strain evidence="2 4">AF3.44</strain>
    </source>
</reference>
<dbReference type="Proteomes" id="UP000298545">
    <property type="component" value="Chromosome circular"/>
</dbReference>
<evidence type="ECO:0000313" key="1">
    <source>
        <dbReference type="EMBL" id="QCI97787.1"/>
    </source>
</evidence>
<dbReference type="OrthoDB" id="8480244at2"/>
<evidence type="ECO:0000313" key="2">
    <source>
        <dbReference type="EMBL" id="QYA06768.1"/>
    </source>
</evidence>
<dbReference type="PIRSF" id="PIRSF031878">
    <property type="entry name" value="UCP031878"/>
    <property type="match status" value="1"/>
</dbReference>
<dbReference type="STRING" id="1367849.GCA_000518585_00367"/>
<dbReference type="AlphaFoldDB" id="A0A4D7DPT9"/>
<evidence type="ECO:0000313" key="4">
    <source>
        <dbReference type="Proteomes" id="UP000826513"/>
    </source>
</evidence>
<proteinExistence type="predicted"/>
<sequence length="186" mass="20704">MKNATSLELYHYWNNLRGSRAAPLRNHVDPMAIRSILPDLFTLKNESSGSEPVFSLTGTRLYNLFQRELRGMAFASLWETDAAAFATRIVFGVQEHGLPVVFDIAGGYTDNLPDISLEMLLLPLDEDAGGRRRILGCLGSEPAISDFSRPLDHLKLLRSRLLEVTPQVYPGASNDVSIDLFSRLRG</sequence>
<dbReference type="RefSeq" id="WP_051441107.1">
    <property type="nucleotide sequence ID" value="NZ_CP039691.1"/>
</dbReference>
<dbReference type="EMBL" id="CP072167">
    <property type="protein sequence ID" value="QYA06768.1"/>
    <property type="molecule type" value="Genomic_DNA"/>
</dbReference>
<reference evidence="1 3" key="1">
    <citation type="submission" date="2019-04" db="EMBL/GenBank/DDBJ databases">
        <title>Complete genome sequence of Agrobacterium larrymoorei CFBP5473.</title>
        <authorList>
            <person name="Haryono M."/>
            <person name="Chou L."/>
            <person name="Lin Y.-C."/>
            <person name="Lai E.-M."/>
            <person name="Kuo C.-H."/>
        </authorList>
    </citation>
    <scope>NUCLEOTIDE SEQUENCE [LARGE SCALE GENOMIC DNA]</scope>
    <source>
        <strain evidence="1 3">CFBP5473</strain>
    </source>
</reference>
<evidence type="ECO:0000313" key="3">
    <source>
        <dbReference type="Proteomes" id="UP000298545"/>
    </source>
</evidence>
<keyword evidence="4" id="KW-1185">Reference proteome</keyword>
<dbReference type="KEGG" id="alf:CFBP5473_07585"/>
<gene>
    <name evidence="1" type="ORF">CFBP5473_07585</name>
    <name evidence="2" type="ORF">J5285_12120</name>
</gene>
<dbReference type="InterPro" id="IPR009922">
    <property type="entry name" value="DUF1457"/>
</dbReference>
<dbReference type="Pfam" id="PF07310">
    <property type="entry name" value="PAS_5"/>
    <property type="match status" value="1"/>
</dbReference>
<accession>A0A4D7DPT9</accession>
<protein>
    <submittedName>
        <fullName evidence="1">PAS domain-containing protein</fullName>
    </submittedName>
</protein>